<proteinExistence type="inferred from homology"/>
<gene>
    <name evidence="6" type="ORF">SG0102_14450</name>
</gene>
<dbReference type="Pfam" id="PF00126">
    <property type="entry name" value="HTH_1"/>
    <property type="match status" value="1"/>
</dbReference>
<dbReference type="OrthoDB" id="9803714at2"/>
<reference evidence="6 7" key="1">
    <citation type="submission" date="2018-11" db="EMBL/GenBank/DDBJ databases">
        <title>Novel Erysipelotrichaceae bacterium isolated from small intestine of a swine.</title>
        <authorList>
            <person name="Kim J.S."/>
            <person name="Choe H."/>
            <person name="Lee Y.R."/>
            <person name="Kim K.M."/>
            <person name="Park D.S."/>
        </authorList>
    </citation>
    <scope>NUCLEOTIDE SEQUENCE [LARGE SCALE GENOMIC DNA]</scope>
    <source>
        <strain evidence="6 7">SG0102</strain>
    </source>
</reference>
<evidence type="ECO:0000256" key="3">
    <source>
        <dbReference type="ARBA" id="ARBA00023125"/>
    </source>
</evidence>
<evidence type="ECO:0000259" key="5">
    <source>
        <dbReference type="PROSITE" id="PS50931"/>
    </source>
</evidence>
<dbReference type="EMBL" id="AP019309">
    <property type="protein sequence ID" value="BBH26511.1"/>
    <property type="molecule type" value="Genomic_DNA"/>
</dbReference>
<dbReference type="FunCoup" id="A0A3G9JKJ0">
    <property type="interactions" value="145"/>
</dbReference>
<dbReference type="FunFam" id="1.10.10.10:FF:000001">
    <property type="entry name" value="LysR family transcriptional regulator"/>
    <property type="match status" value="1"/>
</dbReference>
<dbReference type="Pfam" id="PF03466">
    <property type="entry name" value="LysR_substrate"/>
    <property type="match status" value="1"/>
</dbReference>
<evidence type="ECO:0000313" key="6">
    <source>
        <dbReference type="EMBL" id="BBH26511.1"/>
    </source>
</evidence>
<comment type="similarity">
    <text evidence="1">Belongs to the LysR transcriptional regulatory family.</text>
</comment>
<evidence type="ECO:0000256" key="2">
    <source>
        <dbReference type="ARBA" id="ARBA00023015"/>
    </source>
</evidence>
<dbReference type="PROSITE" id="PS50931">
    <property type="entry name" value="HTH_LYSR"/>
    <property type="match status" value="1"/>
</dbReference>
<evidence type="ECO:0000256" key="1">
    <source>
        <dbReference type="ARBA" id="ARBA00009437"/>
    </source>
</evidence>
<dbReference type="Proteomes" id="UP000268059">
    <property type="component" value="Chromosome"/>
</dbReference>
<keyword evidence="2" id="KW-0805">Transcription regulation</keyword>
<dbReference type="SUPFAM" id="SSF46785">
    <property type="entry name" value="Winged helix' DNA-binding domain"/>
    <property type="match status" value="1"/>
</dbReference>
<evidence type="ECO:0000313" key="7">
    <source>
        <dbReference type="Proteomes" id="UP000268059"/>
    </source>
</evidence>
<dbReference type="PRINTS" id="PR00039">
    <property type="entry name" value="HTHLYSR"/>
</dbReference>
<feature type="domain" description="HTH lysR-type" evidence="5">
    <location>
        <begin position="1"/>
        <end position="58"/>
    </location>
</feature>
<keyword evidence="4" id="KW-0804">Transcription</keyword>
<dbReference type="KEGG" id="ebm:SG0102_14450"/>
<dbReference type="InterPro" id="IPR005119">
    <property type="entry name" value="LysR_subst-bd"/>
</dbReference>
<organism evidence="6 7">
    <name type="scientific">Intestinibaculum porci</name>
    <dbReference type="NCBI Taxonomy" id="2487118"/>
    <lineage>
        <taxon>Bacteria</taxon>
        <taxon>Bacillati</taxon>
        <taxon>Bacillota</taxon>
        <taxon>Erysipelotrichia</taxon>
        <taxon>Erysipelotrichales</taxon>
        <taxon>Erysipelotrichaceae</taxon>
        <taxon>Intestinibaculum</taxon>
    </lineage>
</organism>
<dbReference type="InterPro" id="IPR036390">
    <property type="entry name" value="WH_DNA-bd_sf"/>
</dbReference>
<dbReference type="GO" id="GO:0003700">
    <property type="term" value="F:DNA-binding transcription factor activity"/>
    <property type="evidence" value="ECO:0007669"/>
    <property type="project" value="InterPro"/>
</dbReference>
<sequence length="295" mass="33292">MELRVLQYFLAVCQEESISKAAQTLYLSQPTLSRQLKDLEKELGKQLFIRGNRKIALTEEGMLLRTRAEEILTLVGKTKNDIISSDEHLTGEVVIGSAETRGVKELVTVMKSLQSHYPALRFSIISGDETQVLEQLENGLIDTGIISGTVNNHKYQVLPLHYTDHLGLLMRKDDPLSQTDAIHISDLKNLPLIISRQMANERLLEQYLHLSKSDCRVVAKTNLLFNASLMVEEGLGYCLCYEGIIHTDDASALTFKSIEPAITFPLKMVWKSAIQMSKPTQKFIDALTNYEKRLQ</sequence>
<dbReference type="InterPro" id="IPR036388">
    <property type="entry name" value="WH-like_DNA-bd_sf"/>
</dbReference>
<protein>
    <submittedName>
        <fullName evidence="6">LysR family transcriptional regulator</fullName>
    </submittedName>
</protein>
<dbReference type="GO" id="GO:0005829">
    <property type="term" value="C:cytosol"/>
    <property type="evidence" value="ECO:0007669"/>
    <property type="project" value="TreeGrafter"/>
</dbReference>
<dbReference type="PANTHER" id="PTHR30419">
    <property type="entry name" value="HTH-TYPE TRANSCRIPTIONAL REGULATOR YBHD"/>
    <property type="match status" value="1"/>
</dbReference>
<dbReference type="GO" id="GO:0003677">
    <property type="term" value="F:DNA binding"/>
    <property type="evidence" value="ECO:0007669"/>
    <property type="project" value="UniProtKB-KW"/>
</dbReference>
<dbReference type="Gene3D" id="1.10.10.10">
    <property type="entry name" value="Winged helix-like DNA-binding domain superfamily/Winged helix DNA-binding domain"/>
    <property type="match status" value="1"/>
</dbReference>
<dbReference type="CDD" id="cd05466">
    <property type="entry name" value="PBP2_LTTR_substrate"/>
    <property type="match status" value="1"/>
</dbReference>
<dbReference type="InterPro" id="IPR050950">
    <property type="entry name" value="HTH-type_LysR_regulators"/>
</dbReference>
<accession>A0A3G9JKJ0</accession>
<evidence type="ECO:0000256" key="4">
    <source>
        <dbReference type="ARBA" id="ARBA00023163"/>
    </source>
</evidence>
<keyword evidence="3" id="KW-0238">DNA-binding</keyword>
<dbReference type="InterPro" id="IPR000847">
    <property type="entry name" value="LysR_HTH_N"/>
</dbReference>
<name>A0A3G9JKJ0_9FIRM</name>
<dbReference type="Gene3D" id="3.40.190.290">
    <property type="match status" value="1"/>
</dbReference>
<dbReference type="AlphaFoldDB" id="A0A3G9JKJ0"/>
<keyword evidence="7" id="KW-1185">Reference proteome</keyword>
<dbReference type="RefSeq" id="WP_125119366.1">
    <property type="nucleotide sequence ID" value="NZ_AP019309.1"/>
</dbReference>
<dbReference type="SUPFAM" id="SSF53850">
    <property type="entry name" value="Periplasmic binding protein-like II"/>
    <property type="match status" value="1"/>
</dbReference>
<dbReference type="InParanoid" id="A0A3G9JKJ0"/>
<dbReference type="PANTHER" id="PTHR30419:SF8">
    <property type="entry name" value="NITROGEN ASSIMILATION TRANSCRIPTIONAL ACTIVATOR-RELATED"/>
    <property type="match status" value="1"/>
</dbReference>